<proteinExistence type="predicted"/>
<evidence type="ECO:0000313" key="2">
    <source>
        <dbReference type="Proteomes" id="UP000319557"/>
    </source>
</evidence>
<keyword evidence="2" id="KW-1185">Reference proteome</keyword>
<dbReference type="AlphaFoldDB" id="A0A517LUV0"/>
<organism evidence="1 2">
    <name type="scientific">Rosistilla ulvae</name>
    <dbReference type="NCBI Taxonomy" id="1930277"/>
    <lineage>
        <taxon>Bacteria</taxon>
        <taxon>Pseudomonadati</taxon>
        <taxon>Planctomycetota</taxon>
        <taxon>Planctomycetia</taxon>
        <taxon>Pirellulales</taxon>
        <taxon>Pirellulaceae</taxon>
        <taxon>Rosistilla</taxon>
    </lineage>
</organism>
<dbReference type="EMBL" id="CP036261">
    <property type="protein sequence ID" value="QDS86405.1"/>
    <property type="molecule type" value="Genomic_DNA"/>
</dbReference>
<protein>
    <submittedName>
        <fullName evidence="1">Uncharacterized protein</fullName>
    </submittedName>
</protein>
<dbReference type="Gene3D" id="3.20.20.140">
    <property type="entry name" value="Metal-dependent hydrolases"/>
    <property type="match status" value="1"/>
</dbReference>
<name>A0A517LUV0_9BACT</name>
<sequence length="444" mass="49329">MADRTFGPLKFPAQDCLPQFKDNMPSLPRIASTRRNFLSLAVGTGVGILQPRSSWGASSAAREDQPYAQIDWDRCRRIGSVTHAHCRSQRSLDLLCRRGLTHLAISNYYPSAPCAPTEQIGQWKVGQDFCTLKGEGYVEREFAWNEIIRDPETGWFDELPTAMQEKMPFQSEKPCFTQILPEVILCPNAEHHSMTDCNGHFNAVGSNFASGTFDVRSYYKLNNHGYAMGTGMPWREAFGRMLDGLQFADGGGITINHPKWSHASPKQIMEFLDFDPRVMGIEIWNSTAEFLSQTGWSLDEWDAVLATGRRCYGFSVSDHAHNSDPAFQGRNVLLVDAATPASEMPAACLRAYRNGNFYASLDGVLELKRFHCSADGKLDVEISGGPSKLRVLSAKGVVHEQAGESISWALPEGKSSAQEHVYLRVEADQVDGDDRLLTQAIQLV</sequence>
<gene>
    <name evidence="1" type="ORF">EC9_05670</name>
</gene>
<dbReference type="Proteomes" id="UP000319557">
    <property type="component" value="Chromosome"/>
</dbReference>
<dbReference type="KEGG" id="ruv:EC9_05670"/>
<reference evidence="1 2" key="1">
    <citation type="submission" date="2019-02" db="EMBL/GenBank/DDBJ databases">
        <title>Deep-cultivation of Planctomycetes and their phenomic and genomic characterization uncovers novel biology.</title>
        <authorList>
            <person name="Wiegand S."/>
            <person name="Jogler M."/>
            <person name="Boedeker C."/>
            <person name="Pinto D."/>
            <person name="Vollmers J."/>
            <person name="Rivas-Marin E."/>
            <person name="Kohn T."/>
            <person name="Peeters S.H."/>
            <person name="Heuer A."/>
            <person name="Rast P."/>
            <person name="Oberbeckmann S."/>
            <person name="Bunk B."/>
            <person name="Jeske O."/>
            <person name="Meyerdierks A."/>
            <person name="Storesund J.E."/>
            <person name="Kallscheuer N."/>
            <person name="Luecker S."/>
            <person name="Lage O.M."/>
            <person name="Pohl T."/>
            <person name="Merkel B.J."/>
            <person name="Hornburger P."/>
            <person name="Mueller R.-W."/>
            <person name="Bruemmer F."/>
            <person name="Labrenz M."/>
            <person name="Spormann A.M."/>
            <person name="Op den Camp H."/>
            <person name="Overmann J."/>
            <person name="Amann R."/>
            <person name="Jetten M.S.M."/>
            <person name="Mascher T."/>
            <person name="Medema M.H."/>
            <person name="Devos D.P."/>
            <person name="Kaster A.-K."/>
            <person name="Ovreas L."/>
            <person name="Rohde M."/>
            <person name="Galperin M.Y."/>
            <person name="Jogler C."/>
        </authorList>
    </citation>
    <scope>NUCLEOTIDE SEQUENCE [LARGE SCALE GENOMIC DNA]</scope>
    <source>
        <strain evidence="1 2">EC9</strain>
    </source>
</reference>
<accession>A0A517LUV0</accession>
<evidence type="ECO:0000313" key="1">
    <source>
        <dbReference type="EMBL" id="QDS86405.1"/>
    </source>
</evidence>